<evidence type="ECO:0000256" key="1">
    <source>
        <dbReference type="SAM" id="MobiDB-lite"/>
    </source>
</evidence>
<proteinExistence type="predicted"/>
<sequence>MKYKDKWISNATDEELSAEREKVRQDCCNPNFDDNYREECHTTLGRFDREMSKRAWGNEEPQAPSIHREHGWHLPNDDD</sequence>
<evidence type="ECO:0000313" key="2">
    <source>
        <dbReference type="EMBL" id="HIR89608.1"/>
    </source>
</evidence>
<feature type="region of interest" description="Disordered" evidence="1">
    <location>
        <begin position="53"/>
        <end position="79"/>
    </location>
</feature>
<reference evidence="2" key="1">
    <citation type="submission" date="2020-10" db="EMBL/GenBank/DDBJ databases">
        <authorList>
            <person name="Gilroy R."/>
        </authorList>
    </citation>
    <scope>NUCLEOTIDE SEQUENCE</scope>
    <source>
        <strain evidence="2">ChiW13-3771</strain>
    </source>
</reference>
<dbReference type="Proteomes" id="UP000824201">
    <property type="component" value="Unassembled WGS sequence"/>
</dbReference>
<accession>A0A9D1JDX3</accession>
<dbReference type="AlphaFoldDB" id="A0A9D1JDX3"/>
<organism evidence="2 3">
    <name type="scientific">Candidatus Fimimorpha faecalis</name>
    <dbReference type="NCBI Taxonomy" id="2840824"/>
    <lineage>
        <taxon>Bacteria</taxon>
        <taxon>Bacillati</taxon>
        <taxon>Bacillota</taxon>
        <taxon>Clostridia</taxon>
        <taxon>Eubacteriales</taxon>
        <taxon>Candidatus Fimimorpha</taxon>
    </lineage>
</organism>
<evidence type="ECO:0000313" key="3">
    <source>
        <dbReference type="Proteomes" id="UP000824201"/>
    </source>
</evidence>
<feature type="compositionally biased region" description="Basic and acidic residues" evidence="1">
    <location>
        <begin position="66"/>
        <end position="79"/>
    </location>
</feature>
<comment type="caution">
    <text evidence="2">The sequence shown here is derived from an EMBL/GenBank/DDBJ whole genome shotgun (WGS) entry which is preliminary data.</text>
</comment>
<gene>
    <name evidence="2" type="ORF">IAC96_11735</name>
</gene>
<protein>
    <submittedName>
        <fullName evidence="2">Uncharacterized protein</fullName>
    </submittedName>
</protein>
<dbReference type="EMBL" id="DVHN01000157">
    <property type="protein sequence ID" value="HIR89608.1"/>
    <property type="molecule type" value="Genomic_DNA"/>
</dbReference>
<reference evidence="2" key="2">
    <citation type="journal article" date="2021" name="PeerJ">
        <title>Extensive microbial diversity within the chicken gut microbiome revealed by metagenomics and culture.</title>
        <authorList>
            <person name="Gilroy R."/>
            <person name="Ravi A."/>
            <person name="Getino M."/>
            <person name="Pursley I."/>
            <person name="Horton D.L."/>
            <person name="Alikhan N.F."/>
            <person name="Baker D."/>
            <person name="Gharbi K."/>
            <person name="Hall N."/>
            <person name="Watson M."/>
            <person name="Adriaenssens E.M."/>
            <person name="Foster-Nyarko E."/>
            <person name="Jarju S."/>
            <person name="Secka A."/>
            <person name="Antonio M."/>
            <person name="Oren A."/>
            <person name="Chaudhuri R.R."/>
            <person name="La Ragione R."/>
            <person name="Hildebrand F."/>
            <person name="Pallen M.J."/>
        </authorList>
    </citation>
    <scope>NUCLEOTIDE SEQUENCE</scope>
    <source>
        <strain evidence="2">ChiW13-3771</strain>
    </source>
</reference>
<name>A0A9D1JDX3_9FIRM</name>